<gene>
    <name evidence="1" type="ORF">XELAEV_18009468mg</name>
</gene>
<reference evidence="2" key="1">
    <citation type="journal article" date="2016" name="Nature">
        <title>Genome evolution in the allotetraploid frog Xenopus laevis.</title>
        <authorList>
            <person name="Session A.M."/>
            <person name="Uno Y."/>
            <person name="Kwon T."/>
            <person name="Chapman J.A."/>
            <person name="Toyoda A."/>
            <person name="Takahashi S."/>
            <person name="Fukui A."/>
            <person name="Hikosaka A."/>
            <person name="Suzuki A."/>
            <person name="Kondo M."/>
            <person name="van Heeringen S.J."/>
            <person name="Quigley I."/>
            <person name="Heinz S."/>
            <person name="Ogino H."/>
            <person name="Ochi H."/>
            <person name="Hellsten U."/>
            <person name="Lyons J.B."/>
            <person name="Simakov O."/>
            <person name="Putnam N."/>
            <person name="Stites J."/>
            <person name="Kuroki Y."/>
            <person name="Tanaka T."/>
            <person name="Michiue T."/>
            <person name="Watanabe M."/>
            <person name="Bogdanovic O."/>
            <person name="Lister R."/>
            <person name="Georgiou G."/>
            <person name="Paranjpe S.S."/>
            <person name="van Kruijsbergen I."/>
            <person name="Shu S."/>
            <person name="Carlson J."/>
            <person name="Kinoshita T."/>
            <person name="Ohta Y."/>
            <person name="Mawaribuchi S."/>
            <person name="Jenkins J."/>
            <person name="Grimwood J."/>
            <person name="Schmutz J."/>
            <person name="Mitros T."/>
            <person name="Mozaffari S.V."/>
            <person name="Suzuki Y."/>
            <person name="Haramoto Y."/>
            <person name="Yamamoto T.S."/>
            <person name="Takagi C."/>
            <person name="Heald R."/>
            <person name="Miller K."/>
            <person name="Haudenschild C."/>
            <person name="Kitzman J."/>
            <person name="Nakayama T."/>
            <person name="Izutsu Y."/>
            <person name="Robert J."/>
            <person name="Fortriede J."/>
            <person name="Burns K."/>
            <person name="Lotay V."/>
            <person name="Karimi K."/>
            <person name="Yasuoka Y."/>
            <person name="Dichmann D.S."/>
            <person name="Flajnik M.F."/>
            <person name="Houston D.W."/>
            <person name="Shendure J."/>
            <person name="DuPasquier L."/>
            <person name="Vize P.D."/>
            <person name="Zorn A.M."/>
            <person name="Ito M."/>
            <person name="Marcotte E.M."/>
            <person name="Wallingford J.B."/>
            <person name="Ito Y."/>
            <person name="Asashima M."/>
            <person name="Ueno N."/>
            <person name="Matsuda Y."/>
            <person name="Veenstra G.J."/>
            <person name="Fujiyama A."/>
            <person name="Harland R.M."/>
            <person name="Taira M."/>
            <person name="Rokhsar D.S."/>
        </authorList>
    </citation>
    <scope>NUCLEOTIDE SEQUENCE [LARGE SCALE GENOMIC DNA]</scope>
    <source>
        <strain evidence="2">J</strain>
    </source>
</reference>
<accession>A0A974DSS4</accession>
<name>A0A974DSS4_XENLA</name>
<proteinExistence type="predicted"/>
<evidence type="ECO:0000313" key="1">
    <source>
        <dbReference type="EMBL" id="OCT97243.1"/>
    </source>
</evidence>
<protein>
    <submittedName>
        <fullName evidence="1">Uncharacterized protein</fullName>
    </submittedName>
</protein>
<sequence length="82" mass="9178">MEVLKCQVVLGFWLGVLTTGPVLLVQSFCTLSPLYYPFTLFLIYARTILSHPFRLLLIYARTILSHPVCSCSIPAPSSLFLS</sequence>
<organism evidence="1 2">
    <name type="scientific">Xenopus laevis</name>
    <name type="common">African clawed frog</name>
    <dbReference type="NCBI Taxonomy" id="8355"/>
    <lineage>
        <taxon>Eukaryota</taxon>
        <taxon>Metazoa</taxon>
        <taxon>Chordata</taxon>
        <taxon>Craniata</taxon>
        <taxon>Vertebrata</taxon>
        <taxon>Euteleostomi</taxon>
        <taxon>Amphibia</taxon>
        <taxon>Batrachia</taxon>
        <taxon>Anura</taxon>
        <taxon>Pipoidea</taxon>
        <taxon>Pipidae</taxon>
        <taxon>Xenopodinae</taxon>
        <taxon>Xenopus</taxon>
        <taxon>Xenopus</taxon>
    </lineage>
</organism>
<dbReference type="AlphaFoldDB" id="A0A974DSS4"/>
<dbReference type="EMBL" id="CM004467">
    <property type="protein sequence ID" value="OCT97243.1"/>
    <property type="molecule type" value="Genomic_DNA"/>
</dbReference>
<dbReference type="Proteomes" id="UP000694892">
    <property type="component" value="Chromosome 1S"/>
</dbReference>
<evidence type="ECO:0000313" key="2">
    <source>
        <dbReference type="Proteomes" id="UP000694892"/>
    </source>
</evidence>